<sequence>MLSGTQLLAVSRSPSQHMPSSPCSGERSSDVSFRRHLRPSPVASPYATFSFNLVRSPRLRIDYPAINCSTLAFLISTGDPHGVDTALAWKQGEFTARSAGFRPCLCPHRTLSLCCRCAKRKLVGASKARCSDKRYLPRTAAAETWSLSRTSPDLCRKGLAVVESSTRHLHPIPCAHPMS</sequence>
<organism evidence="2 3">
    <name type="scientific">Parathielavia hyrcaniae</name>
    <dbReference type="NCBI Taxonomy" id="113614"/>
    <lineage>
        <taxon>Eukaryota</taxon>
        <taxon>Fungi</taxon>
        <taxon>Dikarya</taxon>
        <taxon>Ascomycota</taxon>
        <taxon>Pezizomycotina</taxon>
        <taxon>Sordariomycetes</taxon>
        <taxon>Sordariomycetidae</taxon>
        <taxon>Sordariales</taxon>
        <taxon>Chaetomiaceae</taxon>
        <taxon>Parathielavia</taxon>
    </lineage>
</organism>
<name>A0AAN6T069_9PEZI</name>
<reference evidence="2" key="1">
    <citation type="journal article" date="2023" name="Mol. Phylogenet. Evol.">
        <title>Genome-scale phylogeny and comparative genomics of the fungal order Sordariales.</title>
        <authorList>
            <person name="Hensen N."/>
            <person name="Bonometti L."/>
            <person name="Westerberg I."/>
            <person name="Brannstrom I.O."/>
            <person name="Guillou S."/>
            <person name="Cros-Aarteil S."/>
            <person name="Calhoun S."/>
            <person name="Haridas S."/>
            <person name="Kuo A."/>
            <person name="Mondo S."/>
            <person name="Pangilinan J."/>
            <person name="Riley R."/>
            <person name="LaButti K."/>
            <person name="Andreopoulos B."/>
            <person name="Lipzen A."/>
            <person name="Chen C."/>
            <person name="Yan M."/>
            <person name="Daum C."/>
            <person name="Ng V."/>
            <person name="Clum A."/>
            <person name="Steindorff A."/>
            <person name="Ohm R.A."/>
            <person name="Martin F."/>
            <person name="Silar P."/>
            <person name="Natvig D.O."/>
            <person name="Lalanne C."/>
            <person name="Gautier V."/>
            <person name="Ament-Velasquez S.L."/>
            <person name="Kruys A."/>
            <person name="Hutchinson M.I."/>
            <person name="Powell A.J."/>
            <person name="Barry K."/>
            <person name="Miller A.N."/>
            <person name="Grigoriev I.V."/>
            <person name="Debuchy R."/>
            <person name="Gladieux P."/>
            <person name="Hiltunen Thoren M."/>
            <person name="Johannesson H."/>
        </authorList>
    </citation>
    <scope>NUCLEOTIDE SEQUENCE</scope>
    <source>
        <strain evidence="2">CBS 757.83</strain>
    </source>
</reference>
<dbReference type="EMBL" id="MU863642">
    <property type="protein sequence ID" value="KAK4100270.1"/>
    <property type="molecule type" value="Genomic_DNA"/>
</dbReference>
<reference evidence="2" key="2">
    <citation type="submission" date="2023-05" db="EMBL/GenBank/DDBJ databases">
        <authorList>
            <consortium name="Lawrence Berkeley National Laboratory"/>
            <person name="Steindorff A."/>
            <person name="Hensen N."/>
            <person name="Bonometti L."/>
            <person name="Westerberg I."/>
            <person name="Brannstrom I.O."/>
            <person name="Guillou S."/>
            <person name="Cros-Aarteil S."/>
            <person name="Calhoun S."/>
            <person name="Haridas S."/>
            <person name="Kuo A."/>
            <person name="Mondo S."/>
            <person name="Pangilinan J."/>
            <person name="Riley R."/>
            <person name="Labutti K."/>
            <person name="Andreopoulos B."/>
            <person name="Lipzen A."/>
            <person name="Chen C."/>
            <person name="Yanf M."/>
            <person name="Daum C."/>
            <person name="Ng V."/>
            <person name="Clum A."/>
            <person name="Ohm R."/>
            <person name="Martin F."/>
            <person name="Silar P."/>
            <person name="Natvig D."/>
            <person name="Lalanne C."/>
            <person name="Gautier V."/>
            <person name="Ament-Velasquez S.L."/>
            <person name="Kruys A."/>
            <person name="Hutchinson M.I."/>
            <person name="Powell A.J."/>
            <person name="Barry K."/>
            <person name="Miller A.N."/>
            <person name="Grigoriev I.V."/>
            <person name="Debuchy R."/>
            <person name="Gladieux P."/>
            <person name="Thoren M.H."/>
            <person name="Johannesson H."/>
        </authorList>
    </citation>
    <scope>NUCLEOTIDE SEQUENCE</scope>
    <source>
        <strain evidence="2">CBS 757.83</strain>
    </source>
</reference>
<feature type="region of interest" description="Disordered" evidence="1">
    <location>
        <begin position="9"/>
        <end position="29"/>
    </location>
</feature>
<gene>
    <name evidence="2" type="ORF">N658DRAFT_105639</name>
</gene>
<evidence type="ECO:0000313" key="3">
    <source>
        <dbReference type="Proteomes" id="UP001305647"/>
    </source>
</evidence>
<feature type="compositionally biased region" description="Polar residues" evidence="1">
    <location>
        <begin position="9"/>
        <end position="23"/>
    </location>
</feature>
<protein>
    <submittedName>
        <fullName evidence="2">Uncharacterized protein</fullName>
    </submittedName>
</protein>
<evidence type="ECO:0000256" key="1">
    <source>
        <dbReference type="SAM" id="MobiDB-lite"/>
    </source>
</evidence>
<evidence type="ECO:0000313" key="2">
    <source>
        <dbReference type="EMBL" id="KAK4100270.1"/>
    </source>
</evidence>
<keyword evidence="3" id="KW-1185">Reference proteome</keyword>
<dbReference type="Proteomes" id="UP001305647">
    <property type="component" value="Unassembled WGS sequence"/>
</dbReference>
<dbReference type="AlphaFoldDB" id="A0AAN6T069"/>
<accession>A0AAN6T069</accession>
<comment type="caution">
    <text evidence="2">The sequence shown here is derived from an EMBL/GenBank/DDBJ whole genome shotgun (WGS) entry which is preliminary data.</text>
</comment>
<proteinExistence type="predicted"/>